<keyword evidence="1" id="KW-1133">Transmembrane helix</keyword>
<evidence type="ECO:0000313" key="2">
    <source>
        <dbReference type="EMBL" id="KAA6399627.1"/>
    </source>
</evidence>
<dbReference type="EMBL" id="SNRW01000711">
    <property type="protein sequence ID" value="KAA6399627.1"/>
    <property type="molecule type" value="Genomic_DNA"/>
</dbReference>
<proteinExistence type="predicted"/>
<accession>A0A5J4WX41</accession>
<reference evidence="2 3" key="1">
    <citation type="submission" date="2019-03" db="EMBL/GenBank/DDBJ databases">
        <title>Single cell metagenomics reveals metabolic interactions within the superorganism composed of flagellate Streblomastix strix and complex community of Bacteroidetes bacteria on its surface.</title>
        <authorList>
            <person name="Treitli S.C."/>
            <person name="Kolisko M."/>
            <person name="Husnik F."/>
            <person name="Keeling P."/>
            <person name="Hampl V."/>
        </authorList>
    </citation>
    <scope>NUCLEOTIDE SEQUENCE [LARGE SCALE GENOMIC DNA]</scope>
    <source>
        <strain evidence="2">ST1C</strain>
    </source>
</reference>
<feature type="transmembrane region" description="Helical" evidence="1">
    <location>
        <begin position="320"/>
        <end position="349"/>
    </location>
</feature>
<keyword evidence="1" id="KW-0472">Membrane</keyword>
<organism evidence="2 3">
    <name type="scientific">Streblomastix strix</name>
    <dbReference type="NCBI Taxonomy" id="222440"/>
    <lineage>
        <taxon>Eukaryota</taxon>
        <taxon>Metamonada</taxon>
        <taxon>Preaxostyla</taxon>
        <taxon>Oxymonadida</taxon>
        <taxon>Streblomastigidae</taxon>
        <taxon>Streblomastix</taxon>
    </lineage>
</organism>
<gene>
    <name evidence="2" type="ORF">EZS28_004836</name>
</gene>
<comment type="caution">
    <text evidence="2">The sequence shown here is derived from an EMBL/GenBank/DDBJ whole genome shotgun (WGS) entry which is preliminary data.</text>
</comment>
<sequence length="350" mass="37948">MSSTDREVQECVFSAMGDEKMAFTKLLLVLAVLSLGKIVRRRAGAEDEDEDVIPFVKDSLYYFPGSVDKDGVLTIDYKSIGNTSLGFFATKTISDFKAYGSGKVDDETFLVVPKDDLSKKEVAKTIDVLDVAKCNAFNEAILTNLYGQLGYTVFAIEGADIAPSITGLIKNSPTKITFKNLPDNLTDAEKEELKDFTITESCATSSGFEDLGLHRSGVTDAVCQPNTALPADGAKCADDSKPKVYLKGYKSAEFGNADVKGLKELLIRFGPVQIYMNSQDLFDIAHTGLLVGWTKDNWLFADYAGGVLIVTEPAQTEGKFFGYVFINSFSVVRVALGLLAAVLVLPALLL</sequence>
<name>A0A5J4WX41_9EUKA</name>
<evidence type="ECO:0000313" key="3">
    <source>
        <dbReference type="Proteomes" id="UP000324800"/>
    </source>
</evidence>
<protein>
    <submittedName>
        <fullName evidence="2">Uncharacterized protein</fullName>
    </submittedName>
</protein>
<keyword evidence="1" id="KW-0812">Transmembrane</keyword>
<dbReference type="AlphaFoldDB" id="A0A5J4WX41"/>
<dbReference type="Proteomes" id="UP000324800">
    <property type="component" value="Unassembled WGS sequence"/>
</dbReference>
<evidence type="ECO:0000256" key="1">
    <source>
        <dbReference type="SAM" id="Phobius"/>
    </source>
</evidence>